<accession>A0A564ZDQ0</accession>
<proteinExistence type="predicted"/>
<keyword evidence="2" id="KW-1185">Reference proteome</keyword>
<protein>
    <submittedName>
        <fullName evidence="1">Uncharacterized protein</fullName>
    </submittedName>
</protein>
<sequence>MTESHAARGLAFANVKIKKHSVIEAIISVFQSRRLRPLSICTTDLLVAIENMIISEQERLNRCVHAASLFVEIDEASKEKAHRHKLRHQIHMLEGSSTKFCSTPTSVKSNLQTYKI</sequence>
<evidence type="ECO:0000313" key="1">
    <source>
        <dbReference type="EMBL" id="VUZ57631.1"/>
    </source>
</evidence>
<dbReference type="EMBL" id="CABIJS010000719">
    <property type="protein sequence ID" value="VUZ57631.1"/>
    <property type="molecule type" value="Genomic_DNA"/>
</dbReference>
<evidence type="ECO:0000313" key="2">
    <source>
        <dbReference type="Proteomes" id="UP000321570"/>
    </source>
</evidence>
<gene>
    <name evidence="1" type="ORF">WMSIL1_LOCUS15078</name>
</gene>
<name>A0A564ZDQ0_HYMDI</name>
<organism evidence="1 2">
    <name type="scientific">Hymenolepis diminuta</name>
    <name type="common">Rat tapeworm</name>
    <dbReference type="NCBI Taxonomy" id="6216"/>
    <lineage>
        <taxon>Eukaryota</taxon>
        <taxon>Metazoa</taxon>
        <taxon>Spiralia</taxon>
        <taxon>Lophotrochozoa</taxon>
        <taxon>Platyhelminthes</taxon>
        <taxon>Cestoda</taxon>
        <taxon>Eucestoda</taxon>
        <taxon>Cyclophyllidea</taxon>
        <taxon>Hymenolepididae</taxon>
        <taxon>Hymenolepis</taxon>
    </lineage>
</organism>
<dbReference type="Proteomes" id="UP000321570">
    <property type="component" value="Unassembled WGS sequence"/>
</dbReference>
<reference evidence="1 2" key="1">
    <citation type="submission" date="2019-07" db="EMBL/GenBank/DDBJ databases">
        <authorList>
            <person name="Jastrzebski P J."/>
            <person name="Paukszto L."/>
            <person name="Jastrzebski P J."/>
        </authorList>
    </citation>
    <scope>NUCLEOTIDE SEQUENCE [LARGE SCALE GENOMIC DNA]</scope>
    <source>
        <strain evidence="1 2">WMS-il1</strain>
    </source>
</reference>
<dbReference type="AlphaFoldDB" id="A0A564ZDQ0"/>